<sequence length="404" mass="40712">MNWKALAVAVTLVVSVVGTPVAAAATTQQTSGQAQSGTFISFQASENAVTNYSVNGRTLVERMNVQSASEARAQAGADIGLSDGVGFSGAGLRIANSLDAGASTSATIESSSGAEIVAHDNDRGIMVVSANGESHVARFDGSEGAEAEQESEKRAVIEGDDGGAATVIVIGEGNVSVSEGGNVTAMIEEDGTVVYRQYEDGRSDSEAAQERMIANGTAVAEVYVGTAADATSDDGGDTPTVTPTDEPSDEAAERSADVVRYSEDTTVEVTERSATTVNATVDRAESEGKVVIMSVSETAFENADAAAVFVDGEAAAEAESYGAVESATNDGETSKYLVRSSSGAAASTDVVVGINHFSEREVSMQSGDGGSDGGSTASGGQPGFGAGLAVVALVGAALFARHRS</sequence>
<evidence type="ECO:0000313" key="5">
    <source>
        <dbReference type="Proteomes" id="UP000319894"/>
    </source>
</evidence>
<dbReference type="GO" id="GO:0005886">
    <property type="term" value="C:plasma membrane"/>
    <property type="evidence" value="ECO:0007669"/>
    <property type="project" value="UniProtKB-SubCell"/>
</dbReference>
<dbReference type="RefSeq" id="WP_144261297.1">
    <property type="nucleotide sequence ID" value="NZ_QMDX01000003.1"/>
</dbReference>
<comment type="caution">
    <text evidence="4">The sequence shown here is derived from an EMBL/GenBank/DDBJ whole genome shotgun (WGS) entry which is preliminary data.</text>
</comment>
<dbReference type="InParanoid" id="A0A554NB20"/>
<gene>
    <name evidence="4" type="ORF">DP107_06235</name>
</gene>
<dbReference type="NCBIfam" id="TIGR04126">
    <property type="entry name" value="PGF_CTERM"/>
    <property type="match status" value="1"/>
</dbReference>
<accession>A0A554NB20</accession>
<keyword evidence="5" id="KW-1185">Reference proteome</keyword>
<reference evidence="4 5" key="1">
    <citation type="submission" date="2018-06" db="EMBL/GenBank/DDBJ databases">
        <title>Natronomonas sp. F16-60 a new haloarchaeon isolated from a solar saltern of Isla Cristina, Huelva, Spain.</title>
        <authorList>
            <person name="Duran-Viseras A."/>
            <person name="Sanchez-Porro C."/>
            <person name="Ventosa A."/>
        </authorList>
    </citation>
    <scope>NUCLEOTIDE SEQUENCE [LARGE SCALE GENOMIC DNA]</scope>
    <source>
        <strain evidence="4 5">F16-60</strain>
    </source>
</reference>
<protein>
    <recommendedName>
        <fullName evidence="3">PGF-CTERM archaeal protein-sorting signal domain-containing protein</fullName>
    </recommendedName>
</protein>
<keyword evidence="1" id="KW-0732">Signal</keyword>
<organism evidence="4 5">
    <name type="scientific">Haloglomus irregulare</name>
    <dbReference type="NCBI Taxonomy" id="2234134"/>
    <lineage>
        <taxon>Archaea</taxon>
        <taxon>Methanobacteriati</taxon>
        <taxon>Methanobacteriota</taxon>
        <taxon>Stenosarchaea group</taxon>
        <taxon>Halobacteria</taxon>
        <taxon>Halobacteriales</taxon>
        <taxon>Natronomonadaceae</taxon>
        <taxon>Haloglomus</taxon>
    </lineage>
</organism>
<feature type="domain" description="PGF-CTERM archaeal protein-sorting signal" evidence="3">
    <location>
        <begin position="381"/>
        <end position="401"/>
    </location>
</feature>
<name>A0A554NB20_9EURY</name>
<evidence type="ECO:0000256" key="2">
    <source>
        <dbReference type="SAM" id="MobiDB-lite"/>
    </source>
</evidence>
<dbReference type="Proteomes" id="UP000319894">
    <property type="component" value="Unassembled WGS sequence"/>
</dbReference>
<evidence type="ECO:0000259" key="3">
    <source>
        <dbReference type="Pfam" id="PF18204"/>
    </source>
</evidence>
<evidence type="ECO:0000256" key="1">
    <source>
        <dbReference type="ARBA" id="ARBA00022729"/>
    </source>
</evidence>
<dbReference type="InterPro" id="IPR026371">
    <property type="entry name" value="PGF_CTERM"/>
</dbReference>
<evidence type="ECO:0000313" key="4">
    <source>
        <dbReference type="EMBL" id="TSD14581.1"/>
    </source>
</evidence>
<proteinExistence type="predicted"/>
<dbReference type="EMBL" id="QMDX01000003">
    <property type="protein sequence ID" value="TSD14581.1"/>
    <property type="molecule type" value="Genomic_DNA"/>
</dbReference>
<feature type="region of interest" description="Disordered" evidence="2">
    <location>
        <begin position="228"/>
        <end position="255"/>
    </location>
</feature>
<dbReference type="AlphaFoldDB" id="A0A554NB20"/>
<dbReference type="GO" id="GO:0030115">
    <property type="term" value="C:S-layer"/>
    <property type="evidence" value="ECO:0007669"/>
    <property type="project" value="UniProtKB-SubCell"/>
</dbReference>
<dbReference type="Pfam" id="PF18204">
    <property type="entry name" value="PGF-CTERM"/>
    <property type="match status" value="1"/>
</dbReference>
<dbReference type="OrthoDB" id="271420at2157"/>